<evidence type="ECO:0000256" key="7">
    <source>
        <dbReference type="ARBA" id="ARBA00023136"/>
    </source>
</evidence>
<evidence type="ECO:0000256" key="8">
    <source>
        <dbReference type="SAM" id="MobiDB-lite"/>
    </source>
</evidence>
<keyword evidence="7 9" id="KW-0472">Membrane</keyword>
<evidence type="ECO:0000256" key="4">
    <source>
        <dbReference type="ARBA" id="ARBA00022448"/>
    </source>
</evidence>
<feature type="compositionally biased region" description="Low complexity" evidence="8">
    <location>
        <begin position="480"/>
        <end position="493"/>
    </location>
</feature>
<evidence type="ECO:0000256" key="3">
    <source>
        <dbReference type="ARBA" id="ARBA00019359"/>
    </source>
</evidence>
<evidence type="ECO:0000256" key="5">
    <source>
        <dbReference type="ARBA" id="ARBA00022692"/>
    </source>
</evidence>
<feature type="compositionally biased region" description="Basic and acidic residues" evidence="8">
    <location>
        <begin position="533"/>
        <end position="558"/>
    </location>
</feature>
<dbReference type="FunFam" id="1.20.1740.10:FF:000013">
    <property type="entry name" value="Solute carrier family 12 member"/>
    <property type="match status" value="1"/>
</dbReference>
<feature type="transmembrane region" description="Helical" evidence="9">
    <location>
        <begin position="136"/>
        <end position="157"/>
    </location>
</feature>
<feature type="transmembrane region" description="Helical" evidence="9">
    <location>
        <begin position="215"/>
        <end position="235"/>
    </location>
</feature>
<dbReference type="GO" id="GO:0006884">
    <property type="term" value="P:cell volume homeostasis"/>
    <property type="evidence" value="ECO:0007669"/>
    <property type="project" value="TreeGrafter"/>
</dbReference>
<gene>
    <name evidence="11" type="primary">SLC12A8</name>
</gene>
<protein>
    <recommendedName>
        <fullName evidence="3">Solute carrier family 12 member 9</fullName>
    </recommendedName>
</protein>
<evidence type="ECO:0000256" key="6">
    <source>
        <dbReference type="ARBA" id="ARBA00022989"/>
    </source>
</evidence>
<organism evidence="11">
    <name type="scientific">Hydra vulgaris</name>
    <name type="common">Hydra</name>
    <name type="synonym">Hydra attenuata</name>
    <dbReference type="NCBI Taxonomy" id="6087"/>
    <lineage>
        <taxon>Eukaryota</taxon>
        <taxon>Metazoa</taxon>
        <taxon>Cnidaria</taxon>
        <taxon>Hydrozoa</taxon>
        <taxon>Hydroidolina</taxon>
        <taxon>Anthoathecata</taxon>
        <taxon>Aplanulata</taxon>
        <taxon>Hydridae</taxon>
        <taxon>Hydra</taxon>
    </lineage>
</organism>
<dbReference type="InterPro" id="IPR004842">
    <property type="entry name" value="SLC12A_fam"/>
</dbReference>
<feature type="transmembrane region" description="Helical" evidence="9">
    <location>
        <begin position="97"/>
        <end position="124"/>
    </location>
</feature>
<name>T2MJ69_HYDVU</name>
<keyword evidence="6 9" id="KW-1133">Transmembrane helix</keyword>
<dbReference type="PANTHER" id="PTHR11827:SF6">
    <property type="entry name" value="SOLUTE CARRIER FAMILY 12 MEMBER 8"/>
    <property type="match status" value="1"/>
</dbReference>
<feature type="non-terminal residue" evidence="11">
    <location>
        <position position="1"/>
    </location>
</feature>
<evidence type="ECO:0000256" key="9">
    <source>
        <dbReference type="SAM" id="Phobius"/>
    </source>
</evidence>
<comment type="similarity">
    <text evidence="2">Belongs to the SLC12A transporter family.</text>
</comment>
<feature type="transmembrane region" description="Helical" evidence="9">
    <location>
        <begin position="303"/>
        <end position="326"/>
    </location>
</feature>
<keyword evidence="5 9" id="KW-0812">Transmembrane</keyword>
<dbReference type="Gene3D" id="1.20.1740.10">
    <property type="entry name" value="Amino acid/polyamine transporter I"/>
    <property type="match status" value="1"/>
</dbReference>
<feature type="domain" description="Amino acid permease/ SLC12A" evidence="10">
    <location>
        <begin position="76"/>
        <end position="438"/>
    </location>
</feature>
<dbReference type="GO" id="GO:0055064">
    <property type="term" value="P:chloride ion homeostasis"/>
    <property type="evidence" value="ECO:0007669"/>
    <property type="project" value="TreeGrafter"/>
</dbReference>
<proteinExistence type="evidence at transcript level"/>
<comment type="subcellular location">
    <subcellularLocation>
        <location evidence="1">Membrane</location>
        <topology evidence="1">Multi-pass membrane protein</topology>
    </subcellularLocation>
</comment>
<dbReference type="OrthoDB" id="2020542at2759"/>
<dbReference type="GO" id="GO:0016020">
    <property type="term" value="C:membrane"/>
    <property type="evidence" value="ECO:0007669"/>
    <property type="project" value="UniProtKB-SubCell"/>
</dbReference>
<dbReference type="PANTHER" id="PTHR11827">
    <property type="entry name" value="SOLUTE CARRIER FAMILY 12, CATION COTRANSPORTERS"/>
    <property type="match status" value="1"/>
</dbReference>
<feature type="region of interest" description="Disordered" evidence="8">
    <location>
        <begin position="533"/>
        <end position="583"/>
    </location>
</feature>
<feature type="transmembrane region" description="Helical" evidence="9">
    <location>
        <begin position="338"/>
        <end position="360"/>
    </location>
</feature>
<feature type="region of interest" description="Disordered" evidence="8">
    <location>
        <begin position="1"/>
        <end position="34"/>
    </location>
</feature>
<sequence>MENNLSTNKNDCNEFNLQPKSEHSFNEQPFPKAKPDKKFKELFEDEKEQNGEKLDSWWKSSFFVTSKLYFGTWDGVFTSCIMNMVSVVVFLRSGWMIGYAGIGLSLLIVLLSFLIAFVTLLSAVGIFEKCCVTKGGVYFLITHVLGGKIGGTIGLLYSIGNATATSLYCTGFAESLCQLANWNNKWSICLVSITTLFVMLSIAISGVKWVVRFQLLLLVIIAAGIMDFVIGTLALSKPEIGFTGFSNYNFKENLNAQFTDQITFFVVFGVFFPSACGVMAGINMSGDLKNPAENIPEGSVASLGTCAALYTTIVLFLGSTCSHYALQTDYMIMQKMSITGVLLLCGLFVAALSSVLGGLVGPPRVLQSIATDNVLSILKPLEKVKGINEEPHNATLTVAVIAFVFIFVGNMNTLAPIVTMPFLMTYSAVNYAYFALSMSFENLKKQGLNTANYGAMSQIDPFSQKNSNSLISPTDTNEASLQPSSNSMASQSKSSSEYSLILSETVRKESFAANNQHSETKYAKGGVDRILAKKEKSKESRMQKEVQRGIKEEERKQSDSSSDSSSEAYNAVHCQKKSPSTSKPAKISALDVIPSARASALDCTNQHIVSFHTRSKTDNLTFGQGSKFPTAIIPTKRDVKYCYNVHRNEDAKGKGSSSVHKCYRLVTTEIENIWRKFIFPTIETEGVFSKVCRLMEKFNLNKTSRLRRNANFYDKLKAFDNMFDICSCNCYDLGLEREKCRCNIKVPIKDWDVFHYNELAIIADCYRASCRTTAAIVNAALKYIGILNESNMLDRKKVERERLRVGQKNVNEKKYGNLKLQCIGFDGRKDNTITTARIIKEEHITIEKPTKELIDLVIIHSKGPLVIHIDGKLLPAISGGPEKVDSQANLVSGLGTEKLLAVPKVAQGSGEVIANTTMVTISELQNQIKVFAERITAERVTHKRLQHKLKAYGICNKLLFWIIMWLKDHKQQVMLGEYVSNWKNILSGVPQGRALEFYHALDRCGEAKAVALYVSKAFDKVCHAGLMTENHAGLIHQNKKILGYGL</sequence>
<dbReference type="GO" id="GO:0055075">
    <property type="term" value="P:potassium ion homeostasis"/>
    <property type="evidence" value="ECO:0007669"/>
    <property type="project" value="TreeGrafter"/>
</dbReference>
<evidence type="ECO:0000259" key="10">
    <source>
        <dbReference type="Pfam" id="PF00324"/>
    </source>
</evidence>
<keyword evidence="4" id="KW-0813">Transport</keyword>
<feature type="region of interest" description="Disordered" evidence="8">
    <location>
        <begin position="464"/>
        <end position="493"/>
    </location>
</feature>
<evidence type="ECO:0000256" key="1">
    <source>
        <dbReference type="ARBA" id="ARBA00004141"/>
    </source>
</evidence>
<feature type="transmembrane region" description="Helical" evidence="9">
    <location>
        <begin position="393"/>
        <end position="411"/>
    </location>
</feature>
<feature type="transmembrane region" description="Helical" evidence="9">
    <location>
        <begin position="417"/>
        <end position="436"/>
    </location>
</feature>
<dbReference type="AlphaFoldDB" id="T2MJ69"/>
<dbReference type="GO" id="GO:0015379">
    <property type="term" value="F:potassium:chloride symporter activity"/>
    <property type="evidence" value="ECO:0007669"/>
    <property type="project" value="TreeGrafter"/>
</dbReference>
<accession>T2MJ69</accession>
<evidence type="ECO:0000313" key="11">
    <source>
        <dbReference type="EMBL" id="CDG72303.1"/>
    </source>
</evidence>
<dbReference type="GO" id="GO:1990573">
    <property type="term" value="P:potassium ion import across plasma membrane"/>
    <property type="evidence" value="ECO:0007669"/>
    <property type="project" value="TreeGrafter"/>
</dbReference>
<feature type="transmembrane region" description="Helical" evidence="9">
    <location>
        <begin position="262"/>
        <end position="282"/>
    </location>
</feature>
<feature type="compositionally biased region" description="Polar residues" evidence="8">
    <location>
        <begin position="1"/>
        <end position="19"/>
    </location>
</feature>
<feature type="transmembrane region" description="Helical" evidence="9">
    <location>
        <begin position="185"/>
        <end position="203"/>
    </location>
</feature>
<feature type="compositionally biased region" description="Polar residues" evidence="8">
    <location>
        <begin position="464"/>
        <end position="479"/>
    </location>
</feature>
<feature type="transmembrane region" description="Helical" evidence="9">
    <location>
        <begin position="68"/>
        <end position="91"/>
    </location>
</feature>
<dbReference type="EMBL" id="HAAD01006071">
    <property type="protein sequence ID" value="CDG72303.1"/>
    <property type="molecule type" value="mRNA"/>
</dbReference>
<dbReference type="InterPro" id="IPR004841">
    <property type="entry name" value="AA-permease/SLC12A_dom"/>
</dbReference>
<evidence type="ECO:0000256" key="2">
    <source>
        <dbReference type="ARBA" id="ARBA00010593"/>
    </source>
</evidence>
<reference evidence="11" key="1">
    <citation type="journal article" date="2013" name="Genome Biol. Evol.">
        <title>Punctuated emergences of genetic and phenotypic innovations in eumetazoan, bilaterian, euteleostome, and hominidae ancestors.</title>
        <authorList>
            <person name="Wenger Y."/>
            <person name="Galliot B."/>
        </authorList>
    </citation>
    <scope>NUCLEOTIDE SEQUENCE</scope>
    <source>
        <tissue evidence="11">Whole animals</tissue>
    </source>
</reference>
<dbReference type="Pfam" id="PF00324">
    <property type="entry name" value="AA_permease"/>
    <property type="match status" value="1"/>
</dbReference>